<evidence type="ECO:0000313" key="3">
    <source>
        <dbReference type="Proteomes" id="UP000250321"/>
    </source>
</evidence>
<name>A0A314XP03_PRUYE</name>
<evidence type="ECO:0000256" key="1">
    <source>
        <dbReference type="SAM" id="MobiDB-lite"/>
    </source>
</evidence>
<dbReference type="EMBL" id="PJQY01002178">
    <property type="protein sequence ID" value="PQP95831.1"/>
    <property type="molecule type" value="Genomic_DNA"/>
</dbReference>
<protein>
    <submittedName>
        <fullName evidence="2">Uncharacterized protein</fullName>
    </submittedName>
</protein>
<comment type="caution">
    <text evidence="2">The sequence shown here is derived from an EMBL/GenBank/DDBJ whole genome shotgun (WGS) entry which is preliminary data.</text>
</comment>
<keyword evidence="3" id="KW-1185">Reference proteome</keyword>
<dbReference type="AlphaFoldDB" id="A0A314XP03"/>
<proteinExistence type="predicted"/>
<accession>A0A314XP03</accession>
<reference evidence="2 3" key="1">
    <citation type="submission" date="2018-02" db="EMBL/GenBank/DDBJ databases">
        <title>Draft genome of wild Prunus yedoensis var. nudiflora.</title>
        <authorList>
            <person name="Baek S."/>
            <person name="Kim J.-H."/>
            <person name="Choi K."/>
            <person name="Kim G.-B."/>
            <person name="Cho A."/>
            <person name="Jang H."/>
            <person name="Shin C.-H."/>
            <person name="Yu H.-J."/>
            <person name="Mun J.-H."/>
        </authorList>
    </citation>
    <scope>NUCLEOTIDE SEQUENCE [LARGE SCALE GENOMIC DNA]</scope>
    <source>
        <strain evidence="3">cv. Jeju island</strain>
        <tissue evidence="2">Leaf</tissue>
    </source>
</reference>
<organism evidence="2 3">
    <name type="scientific">Prunus yedoensis var. nudiflora</name>
    <dbReference type="NCBI Taxonomy" id="2094558"/>
    <lineage>
        <taxon>Eukaryota</taxon>
        <taxon>Viridiplantae</taxon>
        <taxon>Streptophyta</taxon>
        <taxon>Embryophyta</taxon>
        <taxon>Tracheophyta</taxon>
        <taxon>Spermatophyta</taxon>
        <taxon>Magnoliopsida</taxon>
        <taxon>eudicotyledons</taxon>
        <taxon>Gunneridae</taxon>
        <taxon>Pentapetalae</taxon>
        <taxon>rosids</taxon>
        <taxon>fabids</taxon>
        <taxon>Rosales</taxon>
        <taxon>Rosaceae</taxon>
        <taxon>Amygdaloideae</taxon>
        <taxon>Amygdaleae</taxon>
        <taxon>Prunus</taxon>
    </lineage>
</organism>
<gene>
    <name evidence="2" type="ORF">Pyn_21871</name>
</gene>
<feature type="region of interest" description="Disordered" evidence="1">
    <location>
        <begin position="1"/>
        <end position="23"/>
    </location>
</feature>
<evidence type="ECO:0000313" key="2">
    <source>
        <dbReference type="EMBL" id="PQP95831.1"/>
    </source>
</evidence>
<dbReference type="Proteomes" id="UP000250321">
    <property type="component" value="Unassembled WGS sequence"/>
</dbReference>
<sequence length="64" mass="7697">MVLASRRRQRGEAQIPTSDKDEDWISEREKDIAKIKQLQCTRRLHRVRQNFFGEQVIRSFNLNP</sequence>